<name>A0A6J7DMP6_9ZZZZ</name>
<dbReference type="InterPro" id="IPR029063">
    <property type="entry name" value="SAM-dependent_MTases_sf"/>
</dbReference>
<proteinExistence type="predicted"/>
<dbReference type="AlphaFoldDB" id="A0A6J7DMP6"/>
<accession>A0A6J7DMP6</accession>
<gene>
    <name evidence="2" type="ORF">UFOPK3444_00678</name>
</gene>
<dbReference type="Pfam" id="PF13578">
    <property type="entry name" value="Methyltransf_24"/>
    <property type="match status" value="1"/>
</dbReference>
<evidence type="ECO:0000313" key="2">
    <source>
        <dbReference type="EMBL" id="CAB4870155.1"/>
    </source>
</evidence>
<dbReference type="SUPFAM" id="SSF53335">
    <property type="entry name" value="S-adenosyl-L-methionine-dependent methyltransferases"/>
    <property type="match status" value="1"/>
</dbReference>
<organism evidence="2">
    <name type="scientific">freshwater metagenome</name>
    <dbReference type="NCBI Taxonomy" id="449393"/>
    <lineage>
        <taxon>unclassified sequences</taxon>
        <taxon>metagenomes</taxon>
        <taxon>ecological metagenomes</taxon>
    </lineage>
</organism>
<evidence type="ECO:0000256" key="1">
    <source>
        <dbReference type="SAM" id="MobiDB-lite"/>
    </source>
</evidence>
<feature type="region of interest" description="Disordered" evidence="1">
    <location>
        <begin position="91"/>
        <end position="110"/>
    </location>
</feature>
<sequence length="271" mass="29131">MPPARTARIVFLVEGNDSTGHVPTPNDGFASAWASVDGVEGWMTEGQARLLWDAASRVAPGGKIAEIGSYRGRSAIVIAKAAPGAGEVAAIDPHAGNDRGPQQIDGTAGEGEGDHELFHANLKAAGVDDRIRHVRLPSQGAHAAIEGGLDMLYIDGAHRYGPAAADIRDWGARVNANGTMCIHDSFASVGVTLAQIRLLFFSPDWQYVGRSRSLAEYRRTPMSGSAKRSNVFKQIRELGWFARNVTIKVLLVVKLRPVAKLLDDGRGEWPY</sequence>
<reference evidence="2" key="1">
    <citation type="submission" date="2020-05" db="EMBL/GenBank/DDBJ databases">
        <authorList>
            <person name="Chiriac C."/>
            <person name="Salcher M."/>
            <person name="Ghai R."/>
            <person name="Kavagutti S V."/>
        </authorList>
    </citation>
    <scope>NUCLEOTIDE SEQUENCE</scope>
</reference>
<dbReference type="Gene3D" id="3.40.50.150">
    <property type="entry name" value="Vaccinia Virus protein VP39"/>
    <property type="match status" value="1"/>
</dbReference>
<protein>
    <submittedName>
        <fullName evidence="2">Unannotated protein</fullName>
    </submittedName>
</protein>
<dbReference type="EMBL" id="CAFBLU010000008">
    <property type="protein sequence ID" value="CAB4870155.1"/>
    <property type="molecule type" value="Genomic_DNA"/>
</dbReference>